<feature type="binding site" evidence="1">
    <location>
        <position position="78"/>
    </location>
    <ligand>
        <name>Mg(2+)</name>
        <dbReference type="ChEBI" id="CHEBI:18420"/>
        <label>3</label>
    </ligand>
</feature>
<dbReference type="GO" id="GO:0009030">
    <property type="term" value="F:thiamine-phosphate kinase activity"/>
    <property type="evidence" value="ECO:0007669"/>
    <property type="project" value="UniProtKB-UniRule"/>
</dbReference>
<feature type="binding site" evidence="1">
    <location>
        <position position="33"/>
    </location>
    <ligand>
        <name>Mg(2+)</name>
        <dbReference type="ChEBI" id="CHEBI:18420"/>
        <label>3</label>
    </ligand>
</feature>
<feature type="binding site" evidence="1">
    <location>
        <position position="49"/>
    </location>
    <ligand>
        <name>Mg(2+)</name>
        <dbReference type="ChEBI" id="CHEBI:18420"/>
        <label>2</label>
    </ligand>
</feature>
<feature type="binding site" evidence="1">
    <location>
        <position position="48"/>
    </location>
    <ligand>
        <name>Mg(2+)</name>
        <dbReference type="ChEBI" id="CHEBI:18420"/>
        <label>1</label>
    </ligand>
</feature>
<reference evidence="4" key="1">
    <citation type="submission" date="2018-09" db="EMBL/GenBank/DDBJ databases">
        <authorList>
            <person name="Kim I."/>
        </authorList>
    </citation>
    <scope>NUCLEOTIDE SEQUENCE [LARGE SCALE GENOMIC DNA]</scope>
    <source>
        <strain evidence="4">DD4a</strain>
    </source>
</reference>
<feature type="binding site" evidence="1">
    <location>
        <position position="33"/>
    </location>
    <ligand>
        <name>Mg(2+)</name>
        <dbReference type="ChEBI" id="CHEBI:18420"/>
        <label>4</label>
    </ligand>
</feature>
<dbReference type="PANTHER" id="PTHR30270:SF0">
    <property type="entry name" value="THIAMINE-MONOPHOSPHATE KINASE"/>
    <property type="match status" value="1"/>
</dbReference>
<evidence type="ECO:0000313" key="4">
    <source>
        <dbReference type="Proteomes" id="UP000265742"/>
    </source>
</evidence>
<comment type="miscellaneous">
    <text evidence="1">Reaction mechanism of ThiL seems to utilize a direct, inline transfer of the gamma-phosphate of ATP to TMP rather than a phosphorylated enzyme intermediate.</text>
</comment>
<feature type="binding site" evidence="1">
    <location>
        <position position="49"/>
    </location>
    <ligand>
        <name>Mg(2+)</name>
        <dbReference type="ChEBI" id="CHEBI:18420"/>
        <label>1</label>
    </ligand>
</feature>
<feature type="binding site" evidence="1">
    <location>
        <position position="128"/>
    </location>
    <ligand>
        <name>Mg(2+)</name>
        <dbReference type="ChEBI" id="CHEBI:18420"/>
        <label>1</label>
    </ligand>
</feature>
<dbReference type="GO" id="GO:0009229">
    <property type="term" value="P:thiamine diphosphate biosynthetic process"/>
    <property type="evidence" value="ECO:0007669"/>
    <property type="project" value="UniProtKB-UniRule"/>
</dbReference>
<dbReference type="NCBIfam" id="TIGR01379">
    <property type="entry name" value="thiL"/>
    <property type="match status" value="1"/>
</dbReference>
<dbReference type="GO" id="GO:0005524">
    <property type="term" value="F:ATP binding"/>
    <property type="evidence" value="ECO:0007669"/>
    <property type="project" value="UniProtKB-UniRule"/>
</dbReference>
<evidence type="ECO:0000259" key="2">
    <source>
        <dbReference type="Pfam" id="PF00586"/>
    </source>
</evidence>
<feature type="binding site" evidence="1">
    <location>
        <position position="78"/>
    </location>
    <ligand>
        <name>Mg(2+)</name>
        <dbReference type="ChEBI" id="CHEBI:18420"/>
        <label>4</label>
    </ligand>
</feature>
<evidence type="ECO:0000313" key="3">
    <source>
        <dbReference type="EMBL" id="RIX28453.1"/>
    </source>
</evidence>
<name>A0A3A1TW21_9MICO</name>
<accession>A0A3A1TW21</accession>
<feature type="binding site" evidence="1">
    <location>
        <position position="47"/>
    </location>
    <ligand>
        <name>Mg(2+)</name>
        <dbReference type="ChEBI" id="CHEBI:18420"/>
        <label>4</label>
    </ligand>
</feature>
<dbReference type="SUPFAM" id="SSF56042">
    <property type="entry name" value="PurM C-terminal domain-like"/>
    <property type="match status" value="1"/>
</dbReference>
<feature type="binding site" evidence="1">
    <location>
        <position position="78"/>
    </location>
    <ligand>
        <name>Mg(2+)</name>
        <dbReference type="ChEBI" id="CHEBI:18420"/>
        <label>2</label>
    </ligand>
</feature>
<comment type="caution">
    <text evidence="1">Lacks conserved residue(s) required for the propagation of feature annotation.</text>
</comment>
<dbReference type="Gene3D" id="3.90.650.10">
    <property type="entry name" value="PurM-like C-terminal domain"/>
    <property type="match status" value="1"/>
</dbReference>
<dbReference type="InterPro" id="IPR036676">
    <property type="entry name" value="PurM-like_C_sf"/>
</dbReference>
<dbReference type="InterPro" id="IPR036921">
    <property type="entry name" value="PurM-like_N_sf"/>
</dbReference>
<keyword evidence="1" id="KW-0784">Thiamine biosynthesis</keyword>
<dbReference type="Gene3D" id="3.30.1330.10">
    <property type="entry name" value="PurM-like, N-terminal domain"/>
    <property type="match status" value="1"/>
</dbReference>
<dbReference type="RefSeq" id="WP_119482763.1">
    <property type="nucleotide sequence ID" value="NZ_QXTG01000002.1"/>
</dbReference>
<dbReference type="OrthoDB" id="9802811at2"/>
<dbReference type="GO" id="GO:0009228">
    <property type="term" value="P:thiamine biosynthetic process"/>
    <property type="evidence" value="ECO:0007669"/>
    <property type="project" value="UniProtKB-KW"/>
</dbReference>
<comment type="similarity">
    <text evidence="1">Belongs to the thiamine-monophosphate kinase family.</text>
</comment>
<keyword evidence="4" id="KW-1185">Reference proteome</keyword>
<keyword evidence="1" id="KW-0547">Nucleotide-binding</keyword>
<dbReference type="SUPFAM" id="SSF55326">
    <property type="entry name" value="PurM N-terminal domain-like"/>
    <property type="match status" value="1"/>
</dbReference>
<organism evidence="3 4">
    <name type="scientific">Amnibacterium setariae</name>
    <dbReference type="NCBI Taxonomy" id="2306585"/>
    <lineage>
        <taxon>Bacteria</taxon>
        <taxon>Bacillati</taxon>
        <taxon>Actinomycetota</taxon>
        <taxon>Actinomycetes</taxon>
        <taxon>Micrococcales</taxon>
        <taxon>Microbacteriaceae</taxon>
        <taxon>Amnibacterium</taxon>
    </lineage>
</organism>
<sequence>MTDDLATVGERAALARIIPRLARAEALLGPGDDAALLAAPDGLVLLSTDAMVQGPDFRRAWSTPFELGWKAAATNLIDVAAMGGRPTGLLVALAAPGETPVEDLEGIADGLAAACAELAPGVGVVGGDLTRSPVLALSVTVTGSLDGREPVLRSGARPGDVVAYSGRLGLAAAGLRLLFATGEEDADAIAALRRRHGPLLAEQLAPRPPVADGVRAAEGGATAMLDVSDGLLLDATRIAEASDVLLDLDRTAIEAEGDAVITAAGADGVDGAAEPPGRNEAFSLVLGGGEDHGLLACFPGEPPAGFRRLGRVREGGPGVAIDGAPVDAAGWDSFSAS</sequence>
<dbReference type="CDD" id="cd02194">
    <property type="entry name" value="ThiL"/>
    <property type="match status" value="1"/>
</dbReference>
<dbReference type="Proteomes" id="UP000265742">
    <property type="component" value="Unassembled WGS sequence"/>
</dbReference>
<evidence type="ECO:0000256" key="1">
    <source>
        <dbReference type="HAMAP-Rule" id="MF_02128"/>
    </source>
</evidence>
<comment type="caution">
    <text evidence="3">The sequence shown here is derived from an EMBL/GenBank/DDBJ whole genome shotgun (WGS) entry which is preliminary data.</text>
</comment>
<comment type="function">
    <text evidence="1">Catalyzes the ATP-dependent phosphorylation of thiamine-monophosphate (TMP) to form thiamine-pyrophosphate (TPP), the active form of vitamin B1.</text>
</comment>
<feature type="domain" description="PurM-like N-terminal" evidence="2">
    <location>
        <begin position="31"/>
        <end position="143"/>
    </location>
</feature>
<dbReference type="EC" id="2.7.4.16" evidence="1"/>
<proteinExistence type="inferred from homology"/>
<keyword evidence="1" id="KW-0460">Magnesium</keyword>
<dbReference type="InterPro" id="IPR006283">
    <property type="entry name" value="ThiL-like"/>
</dbReference>
<feature type="binding site" evidence="1">
    <location>
        <position position="56"/>
    </location>
    <ligand>
        <name>substrate</name>
    </ligand>
</feature>
<keyword evidence="1" id="KW-0067">ATP-binding</keyword>
<feature type="binding site" evidence="1">
    <location>
        <position position="153"/>
    </location>
    <ligand>
        <name>ATP</name>
        <dbReference type="ChEBI" id="CHEBI:30616"/>
    </ligand>
</feature>
<feature type="binding site" evidence="1">
    <location>
        <position position="229"/>
    </location>
    <ligand>
        <name>Mg(2+)</name>
        <dbReference type="ChEBI" id="CHEBI:18420"/>
        <label>5</label>
    </ligand>
</feature>
<dbReference type="EMBL" id="QXTG01000002">
    <property type="protein sequence ID" value="RIX28453.1"/>
    <property type="molecule type" value="Genomic_DNA"/>
</dbReference>
<protein>
    <recommendedName>
        <fullName evidence="1">Thiamine-monophosphate kinase</fullName>
        <shortName evidence="1">TMP kinase</shortName>
        <shortName evidence="1">Thiamine-phosphate kinase</shortName>
        <ecNumber evidence="1">2.7.4.16</ecNumber>
    </recommendedName>
</protein>
<dbReference type="AlphaFoldDB" id="A0A3A1TW21"/>
<dbReference type="InterPro" id="IPR016188">
    <property type="entry name" value="PurM-like_N"/>
</dbReference>
<dbReference type="PANTHER" id="PTHR30270">
    <property type="entry name" value="THIAMINE-MONOPHOSPHATE KINASE"/>
    <property type="match status" value="1"/>
</dbReference>
<dbReference type="PIRSF" id="PIRSF005303">
    <property type="entry name" value="Thiam_monoph_kin"/>
    <property type="match status" value="1"/>
</dbReference>
<feature type="binding site" evidence="1">
    <location>
        <position position="228"/>
    </location>
    <ligand>
        <name>ATP</name>
        <dbReference type="ChEBI" id="CHEBI:30616"/>
    </ligand>
</feature>
<comment type="catalytic activity">
    <reaction evidence="1">
        <text>thiamine phosphate + ATP = thiamine diphosphate + ADP</text>
        <dbReference type="Rhea" id="RHEA:15913"/>
        <dbReference type="ChEBI" id="CHEBI:30616"/>
        <dbReference type="ChEBI" id="CHEBI:37575"/>
        <dbReference type="ChEBI" id="CHEBI:58937"/>
        <dbReference type="ChEBI" id="CHEBI:456216"/>
        <dbReference type="EC" id="2.7.4.16"/>
    </reaction>
</comment>
<dbReference type="HAMAP" id="MF_02128">
    <property type="entry name" value="TMP_kinase"/>
    <property type="match status" value="1"/>
</dbReference>
<gene>
    <name evidence="1 3" type="primary">thiL</name>
    <name evidence="3" type="ORF">D1781_13575</name>
</gene>
<keyword evidence="1 3" id="KW-0808">Transferase</keyword>
<keyword evidence="1 3" id="KW-0418">Kinase</keyword>
<feature type="binding site" evidence="1">
    <location>
        <begin position="127"/>
        <end position="128"/>
    </location>
    <ligand>
        <name>ATP</name>
        <dbReference type="ChEBI" id="CHEBI:30616"/>
    </ligand>
</feature>
<keyword evidence="1" id="KW-0479">Metal-binding</keyword>
<dbReference type="UniPathway" id="UPA00060">
    <property type="reaction ID" value="UER00142"/>
</dbReference>
<comment type="pathway">
    <text evidence="1">Cofactor biosynthesis; thiamine diphosphate biosynthesis; thiamine diphosphate from thiamine phosphate: step 1/1.</text>
</comment>
<feature type="binding site" evidence="1">
    <location>
        <position position="290"/>
    </location>
    <ligand>
        <name>substrate</name>
    </ligand>
</feature>
<feature type="binding site" evidence="1">
    <location>
        <position position="331"/>
    </location>
    <ligand>
        <name>substrate</name>
    </ligand>
</feature>
<feature type="binding site" evidence="1">
    <location>
        <position position="226"/>
    </location>
    <ligand>
        <name>Mg(2+)</name>
        <dbReference type="ChEBI" id="CHEBI:18420"/>
        <label>3</label>
    </ligand>
</feature>
<dbReference type="GO" id="GO:0000287">
    <property type="term" value="F:magnesium ion binding"/>
    <property type="evidence" value="ECO:0007669"/>
    <property type="project" value="UniProtKB-UniRule"/>
</dbReference>
<dbReference type="Pfam" id="PF00586">
    <property type="entry name" value="AIRS"/>
    <property type="match status" value="1"/>
</dbReference>